<dbReference type="RefSeq" id="WP_229959406.1">
    <property type="nucleotide sequence ID" value="NZ_JAJJWI010000005.1"/>
</dbReference>
<evidence type="ECO:0000256" key="1">
    <source>
        <dbReference type="ARBA" id="ARBA00004236"/>
    </source>
</evidence>
<keyword evidence="4" id="KW-0472">Membrane</keyword>
<keyword evidence="3" id="KW-1003">Cell membrane</keyword>
<accession>A0ABW4X1J9</accession>
<dbReference type="Gene3D" id="2.120.10.30">
    <property type="entry name" value="TolB, C-terminal domain"/>
    <property type="match status" value="1"/>
</dbReference>
<dbReference type="SUPFAM" id="SSF63825">
    <property type="entry name" value="YWTD domain"/>
    <property type="match status" value="1"/>
</dbReference>
<dbReference type="EMBL" id="JBHUHV010000053">
    <property type="protein sequence ID" value="MFD2068398.1"/>
    <property type="molecule type" value="Genomic_DNA"/>
</dbReference>
<name>A0ABW4X1J9_9BACT</name>
<dbReference type="InterPro" id="IPR011042">
    <property type="entry name" value="6-blade_b-propeller_TolB-like"/>
</dbReference>
<dbReference type="PROSITE" id="PS51257">
    <property type="entry name" value="PROKAR_LIPOPROTEIN"/>
    <property type="match status" value="1"/>
</dbReference>
<keyword evidence="6" id="KW-1185">Reference proteome</keyword>
<evidence type="ECO:0000313" key="5">
    <source>
        <dbReference type="EMBL" id="MFD2068398.1"/>
    </source>
</evidence>
<gene>
    <name evidence="5" type="ORF">ACFSKU_16025</name>
</gene>
<evidence type="ECO:0000313" key="6">
    <source>
        <dbReference type="Proteomes" id="UP001597369"/>
    </source>
</evidence>
<evidence type="ECO:0000256" key="2">
    <source>
        <dbReference type="ARBA" id="ARBA00009852"/>
    </source>
</evidence>
<evidence type="ECO:0000256" key="3">
    <source>
        <dbReference type="ARBA" id="ARBA00022475"/>
    </source>
</evidence>
<evidence type="ECO:0000256" key="4">
    <source>
        <dbReference type="ARBA" id="ARBA00023136"/>
    </source>
</evidence>
<comment type="subcellular location">
    <subcellularLocation>
        <location evidence="1">Cell membrane</location>
    </subcellularLocation>
</comment>
<organism evidence="5 6">
    <name type="scientific">Pontibacter silvestris</name>
    <dbReference type="NCBI Taxonomy" id="2305183"/>
    <lineage>
        <taxon>Bacteria</taxon>
        <taxon>Pseudomonadati</taxon>
        <taxon>Bacteroidota</taxon>
        <taxon>Cytophagia</taxon>
        <taxon>Cytophagales</taxon>
        <taxon>Hymenobacteraceae</taxon>
        <taxon>Pontibacter</taxon>
    </lineage>
</organism>
<comment type="similarity">
    <text evidence="2">Belongs to the YjiK family.</text>
</comment>
<dbReference type="Proteomes" id="UP001597369">
    <property type="component" value="Unassembled WGS sequence"/>
</dbReference>
<dbReference type="InterPro" id="IPR009722">
    <property type="entry name" value="YjiK/CarP"/>
</dbReference>
<dbReference type="Pfam" id="PF06977">
    <property type="entry name" value="SdiA-regulated"/>
    <property type="match status" value="1"/>
</dbReference>
<dbReference type="Gene3D" id="3.10.450.360">
    <property type="match status" value="1"/>
</dbReference>
<dbReference type="SUPFAM" id="SSF160574">
    <property type="entry name" value="BT0923-like"/>
    <property type="match status" value="1"/>
</dbReference>
<protein>
    <submittedName>
        <fullName evidence="5">SdiA-regulated domain-containing protein</fullName>
    </submittedName>
</protein>
<reference evidence="6" key="1">
    <citation type="journal article" date="2019" name="Int. J. Syst. Evol. Microbiol.">
        <title>The Global Catalogue of Microorganisms (GCM) 10K type strain sequencing project: providing services to taxonomists for standard genome sequencing and annotation.</title>
        <authorList>
            <consortium name="The Broad Institute Genomics Platform"/>
            <consortium name="The Broad Institute Genome Sequencing Center for Infectious Disease"/>
            <person name="Wu L."/>
            <person name="Ma J."/>
        </authorList>
    </citation>
    <scope>NUCLEOTIDE SEQUENCE [LARGE SCALE GENOMIC DNA]</scope>
    <source>
        <strain evidence="6">JCM 16545</strain>
    </source>
</reference>
<comment type="caution">
    <text evidence="5">The sequence shown here is derived from an EMBL/GenBank/DDBJ whole genome shotgun (WGS) entry which is preliminary data.</text>
</comment>
<sequence length="422" mass="46723">MKKQIINALAFAVILGGGSACDTSWGKEQTPEAVKEKLTELFPAVENAEWDDEQGNYEAEFEISGRERTAVFTAGGELIMLTEEIEEQYLPEQVLHVLQEQYASHKIEEAHRIQQNGESSYSIELEKDDDEFILNFSESGKLLGQQQEAAVANTASDRTILVNSISRQSIDKEATETQWELPTELREVSSIAMLQGEIIACVQDEEGAVYLYNLKTKAVDRKIEFAGPGDYEGISVVGNTAYVLRSDGAIYEIANFKSDSRKVTLHKSNLADTQDTEGLAYDKANNRLLIACKGFDKSLGDNKAIYAFSLADKKMTAQPVVKISLAQEQLTAKSKKGNKYAFLQPSSIEKHPVTGEIYLLDAENHLILIINEQGQVHKLANLDKKQLPQPEGLTFSNKGEMYIASEGSKKGKGVIIKYPEGL</sequence>
<proteinExistence type="inferred from homology"/>